<proteinExistence type="predicted"/>
<evidence type="ECO:0000313" key="2">
    <source>
        <dbReference type="EMBL" id="GGP20616.1"/>
    </source>
</evidence>
<accession>A0ABQ2P8I5</accession>
<dbReference type="InterPro" id="IPR001853">
    <property type="entry name" value="DSBA-like_thioredoxin_dom"/>
</dbReference>
<reference evidence="3" key="1">
    <citation type="journal article" date="2019" name="Int. J. Syst. Evol. Microbiol.">
        <title>The Global Catalogue of Microorganisms (GCM) 10K type strain sequencing project: providing services to taxonomists for standard genome sequencing and annotation.</title>
        <authorList>
            <consortium name="The Broad Institute Genomics Platform"/>
            <consortium name="The Broad Institute Genome Sequencing Center for Infectious Disease"/>
            <person name="Wu L."/>
            <person name="Ma J."/>
        </authorList>
    </citation>
    <scope>NUCLEOTIDE SEQUENCE [LARGE SCALE GENOMIC DNA]</scope>
    <source>
        <strain evidence="3">CGMCC 1.8859</strain>
    </source>
</reference>
<evidence type="ECO:0000313" key="3">
    <source>
        <dbReference type="Proteomes" id="UP000637267"/>
    </source>
</evidence>
<keyword evidence="3" id="KW-1185">Reference proteome</keyword>
<dbReference type="InterPro" id="IPR036249">
    <property type="entry name" value="Thioredoxin-like_sf"/>
</dbReference>
<dbReference type="RefSeq" id="WP_188703762.1">
    <property type="nucleotide sequence ID" value="NZ_BMLX01000002.1"/>
</dbReference>
<sequence length="215" mass="24100">MTSRLKIDFVSDVSCPWCAIGLNALERALGQIGPDIEADLHFQPFELNPQMVPEGQDINEHLAQKYGSTPEQSARNREDIRARGEDVGFEFNMDKRGRIYNTFDAHRLLHWAGEQGKQRELKHALFKAYFTDGLSPGDHEVLLRVAADVGLDIERARQILASDEFAGDVRQAELFYQQNGIHAVPAVIINDRHLIQGGQPVEVFEQALRQIAAGA</sequence>
<dbReference type="PANTHER" id="PTHR13887:SF41">
    <property type="entry name" value="THIOREDOXIN SUPERFAMILY PROTEIN"/>
    <property type="match status" value="1"/>
</dbReference>
<comment type="caution">
    <text evidence="2">The sequence shown here is derived from an EMBL/GenBank/DDBJ whole genome shotgun (WGS) entry which is preliminary data.</text>
</comment>
<dbReference type="CDD" id="cd03024">
    <property type="entry name" value="DsbA_FrnE"/>
    <property type="match status" value="1"/>
</dbReference>
<dbReference type="Gene3D" id="3.40.30.10">
    <property type="entry name" value="Glutaredoxin"/>
    <property type="match status" value="1"/>
</dbReference>
<dbReference type="Pfam" id="PF01323">
    <property type="entry name" value="DSBA"/>
    <property type="match status" value="1"/>
</dbReference>
<dbReference type="SUPFAM" id="SSF52833">
    <property type="entry name" value="Thioredoxin-like"/>
    <property type="match status" value="1"/>
</dbReference>
<organism evidence="2 3">
    <name type="scientific">Silvimonas iriomotensis</name>
    <dbReference type="NCBI Taxonomy" id="449662"/>
    <lineage>
        <taxon>Bacteria</taxon>
        <taxon>Pseudomonadati</taxon>
        <taxon>Pseudomonadota</taxon>
        <taxon>Betaproteobacteria</taxon>
        <taxon>Neisseriales</taxon>
        <taxon>Chitinibacteraceae</taxon>
        <taxon>Silvimonas</taxon>
    </lineage>
</organism>
<name>A0ABQ2P8I5_9NEIS</name>
<gene>
    <name evidence="2" type="ORF">GCM10010970_16100</name>
</gene>
<dbReference type="EMBL" id="BMLX01000002">
    <property type="protein sequence ID" value="GGP20616.1"/>
    <property type="molecule type" value="Genomic_DNA"/>
</dbReference>
<evidence type="ECO:0000259" key="1">
    <source>
        <dbReference type="Pfam" id="PF01323"/>
    </source>
</evidence>
<dbReference type="Proteomes" id="UP000637267">
    <property type="component" value="Unassembled WGS sequence"/>
</dbReference>
<protein>
    <submittedName>
        <fullName evidence="2">DSBA oxidoreductase</fullName>
    </submittedName>
</protein>
<dbReference type="PANTHER" id="PTHR13887">
    <property type="entry name" value="GLUTATHIONE S-TRANSFERASE KAPPA"/>
    <property type="match status" value="1"/>
</dbReference>
<feature type="domain" description="DSBA-like thioredoxin" evidence="1">
    <location>
        <begin position="7"/>
        <end position="208"/>
    </location>
</feature>